<dbReference type="PROSITE" id="PS51273">
    <property type="entry name" value="GATASE_TYPE_1"/>
    <property type="match status" value="1"/>
</dbReference>
<evidence type="ECO:0000256" key="2">
    <source>
        <dbReference type="ARBA" id="ARBA00011152"/>
    </source>
</evidence>
<comment type="subunit">
    <text evidence="2 10">Heterodimer of HisH and HisF.</text>
</comment>
<comment type="catalytic activity">
    <reaction evidence="8 10">
        <text>5-[(5-phospho-1-deoxy-D-ribulos-1-ylimino)methylamino]-1-(5-phospho-beta-D-ribosyl)imidazole-4-carboxamide + L-glutamine = D-erythro-1-(imidazol-4-yl)glycerol 3-phosphate + 5-amino-1-(5-phospho-beta-D-ribosyl)imidazole-4-carboxamide + L-glutamate + H(+)</text>
        <dbReference type="Rhea" id="RHEA:24793"/>
        <dbReference type="ChEBI" id="CHEBI:15378"/>
        <dbReference type="ChEBI" id="CHEBI:29985"/>
        <dbReference type="ChEBI" id="CHEBI:58278"/>
        <dbReference type="ChEBI" id="CHEBI:58359"/>
        <dbReference type="ChEBI" id="CHEBI:58475"/>
        <dbReference type="ChEBI" id="CHEBI:58525"/>
        <dbReference type="EC" id="4.3.2.10"/>
    </reaction>
</comment>
<keyword evidence="4 10" id="KW-0378">Hydrolase</keyword>
<feature type="unsure residue" description="E or Q" evidence="13">
    <location>
        <position position="33"/>
    </location>
</feature>
<dbReference type="EMBL" id="PXVC01000072">
    <property type="protein sequence ID" value="PSI00811.1"/>
    <property type="molecule type" value="Genomic_DNA"/>
</dbReference>
<dbReference type="PIRSF" id="PIRSF000495">
    <property type="entry name" value="Amidotransf_hisH"/>
    <property type="match status" value="1"/>
</dbReference>
<comment type="catalytic activity">
    <reaction evidence="9 10">
        <text>L-glutamine + H2O = L-glutamate + NH4(+)</text>
        <dbReference type="Rhea" id="RHEA:15889"/>
        <dbReference type="ChEBI" id="CHEBI:15377"/>
        <dbReference type="ChEBI" id="CHEBI:28938"/>
        <dbReference type="ChEBI" id="CHEBI:29985"/>
        <dbReference type="ChEBI" id="CHEBI:58359"/>
        <dbReference type="EC" id="3.5.1.2"/>
    </reaction>
</comment>
<feature type="domain" description="Glutamine amidotransferase" evidence="12">
    <location>
        <begin position="4"/>
        <end position="189"/>
    </location>
</feature>
<evidence type="ECO:0000256" key="11">
    <source>
        <dbReference type="PIRSR" id="PIRSR000495-1"/>
    </source>
</evidence>
<feature type="active site" description="Nucleophile" evidence="10 11">
    <location>
        <position position="79"/>
    </location>
</feature>
<dbReference type="STRING" id="1910958.BTM30_02425"/>
<evidence type="ECO:0000259" key="12">
    <source>
        <dbReference type="Pfam" id="PF00117"/>
    </source>
</evidence>
<evidence type="ECO:0000313" key="13">
    <source>
        <dbReference type="EMBL" id="PSI00811.1"/>
    </source>
</evidence>
<dbReference type="Gene3D" id="3.40.50.880">
    <property type="match status" value="1"/>
</dbReference>
<dbReference type="CDD" id="cd01748">
    <property type="entry name" value="GATase1_IGP_Synthase"/>
    <property type="match status" value="1"/>
</dbReference>
<evidence type="ECO:0000256" key="3">
    <source>
        <dbReference type="ARBA" id="ARBA00022605"/>
    </source>
</evidence>
<dbReference type="GO" id="GO:0004359">
    <property type="term" value="F:glutaminase activity"/>
    <property type="evidence" value="ECO:0007669"/>
    <property type="project" value="UniProtKB-EC"/>
</dbReference>
<dbReference type="InterPro" id="IPR017926">
    <property type="entry name" value="GATASE"/>
</dbReference>
<comment type="caution">
    <text evidence="13">The sequence shown here is derived from an EMBL/GenBank/DDBJ whole genome shotgun (WGS) entry which is preliminary data.</text>
</comment>
<evidence type="ECO:0000256" key="5">
    <source>
        <dbReference type="ARBA" id="ARBA00022962"/>
    </source>
</evidence>
<feature type="active site" evidence="10 11">
    <location>
        <position position="185"/>
    </location>
</feature>
<dbReference type="EC" id="3.5.1.2" evidence="10"/>
<gene>
    <name evidence="10" type="primary">hisH</name>
    <name evidence="13" type="ORF">C7K08_11135</name>
</gene>
<dbReference type="PANTHER" id="PTHR42701">
    <property type="entry name" value="IMIDAZOLE GLYCEROL PHOSPHATE SYNTHASE SUBUNIT HISH"/>
    <property type="match status" value="1"/>
</dbReference>
<reference evidence="14" key="1">
    <citation type="submission" date="2018-03" db="EMBL/GenBank/DDBJ databases">
        <title>Ecological and genomic features of two cosmopolitan and abundant freshwater picocyanobacteria.</title>
        <authorList>
            <person name="Cabello-Yeves P.J."/>
            <person name="Picazo A."/>
            <person name="Camacho A."/>
            <person name="Callieri C."/>
            <person name="Rosselli R."/>
            <person name="Roda-Garcia J."/>
            <person name="Coutinho F.H."/>
            <person name="Rodriguez-Valera F."/>
        </authorList>
    </citation>
    <scope>NUCLEOTIDE SEQUENCE [LARGE SCALE GENOMIC DNA]</scope>
    <source>
        <strain evidence="14">Tous</strain>
    </source>
</reference>
<dbReference type="PANTHER" id="PTHR42701:SF1">
    <property type="entry name" value="IMIDAZOLE GLYCEROL PHOSPHATE SYNTHASE SUBUNIT HISH"/>
    <property type="match status" value="1"/>
</dbReference>
<feature type="active site" evidence="10 11">
    <location>
        <position position="183"/>
    </location>
</feature>
<keyword evidence="14" id="KW-1185">Reference proteome</keyword>
<dbReference type="GO" id="GO:0000105">
    <property type="term" value="P:L-histidine biosynthetic process"/>
    <property type="evidence" value="ECO:0007669"/>
    <property type="project" value="UniProtKB-UniRule"/>
</dbReference>
<dbReference type="SUPFAM" id="SSF52317">
    <property type="entry name" value="Class I glutamine amidotransferase-like"/>
    <property type="match status" value="1"/>
</dbReference>
<dbReference type="GO" id="GO:0005737">
    <property type="term" value="C:cytoplasm"/>
    <property type="evidence" value="ECO:0007669"/>
    <property type="project" value="UniProtKB-SubCell"/>
</dbReference>
<dbReference type="InterPro" id="IPR029062">
    <property type="entry name" value="Class_I_gatase-like"/>
</dbReference>
<dbReference type="AlphaFoldDB" id="A0A2P7EC53"/>
<evidence type="ECO:0000256" key="8">
    <source>
        <dbReference type="ARBA" id="ARBA00047838"/>
    </source>
</evidence>
<keyword evidence="6 10" id="KW-0368">Histidine biosynthesis</keyword>
<dbReference type="GO" id="GO:0000107">
    <property type="term" value="F:imidazoleglycerol-phosphate synthase activity"/>
    <property type="evidence" value="ECO:0007669"/>
    <property type="project" value="UniProtKB-UniRule"/>
</dbReference>
<comment type="function">
    <text evidence="10">IGPS catalyzes the conversion of PRFAR and glutamine to IGP, AICAR and glutamate. The HisH subunit catalyzes the hydrolysis of glutamine to glutamate and ammonia as part of the synthesis of IGP and AICAR. The resulting ammonia molecule is channeled to the active site of HisF.</text>
</comment>
<sequence length="205" mass="21840">MIGIVDYGMGNLHSVEKALTKLGGQVQILHDPEQLDVVSALVLPGVGAFDPAMAKLQQGGWVHALKDWDGQNKPLLGICLGLQLLFEGSDEGELPGLGLLAGRVEPLPLMPGEPRPHMGWAPLTSAAPSALFDHQATPVWMYFVHSFAAVPADRSCITALAPYGTSQVVAAVGRGSLQASQFHPEKSGEAGLLLLRRWLQTLPWA</sequence>
<keyword evidence="7 10" id="KW-0456">Lyase</keyword>
<evidence type="ECO:0000256" key="10">
    <source>
        <dbReference type="HAMAP-Rule" id="MF_00278"/>
    </source>
</evidence>
<dbReference type="EC" id="4.3.2.10" evidence="10"/>
<proteinExistence type="inferred from homology"/>
<keyword evidence="10" id="KW-0963">Cytoplasm</keyword>
<dbReference type="InterPro" id="IPR010139">
    <property type="entry name" value="Imidazole-glycPsynth_HisH"/>
</dbReference>
<evidence type="ECO:0000256" key="1">
    <source>
        <dbReference type="ARBA" id="ARBA00005091"/>
    </source>
</evidence>
<accession>A0A2P7EC53</accession>
<evidence type="ECO:0000256" key="6">
    <source>
        <dbReference type="ARBA" id="ARBA00023102"/>
    </source>
</evidence>
<protein>
    <recommendedName>
        <fullName evidence="10">Imidazole glycerol phosphate synthase subunit HisH</fullName>
        <ecNumber evidence="10">4.3.2.10</ecNumber>
    </recommendedName>
    <alternativeName>
        <fullName evidence="10">IGP synthase glutaminase subunit</fullName>
        <ecNumber evidence="10">3.5.1.2</ecNumber>
    </alternativeName>
    <alternativeName>
        <fullName evidence="10">IGP synthase subunit HisH</fullName>
    </alternativeName>
    <alternativeName>
        <fullName evidence="10">ImGP synthase subunit HisH</fullName>
        <shortName evidence="10">IGPS subunit HisH</shortName>
    </alternativeName>
</protein>
<organism evidence="13 14">
    <name type="scientific">Synechococcus lacustris str. Tous</name>
    <dbReference type="NCBI Taxonomy" id="1910958"/>
    <lineage>
        <taxon>Bacteria</taxon>
        <taxon>Bacillati</taxon>
        <taxon>Cyanobacteriota</taxon>
        <taxon>Cyanophyceae</taxon>
        <taxon>Synechococcales</taxon>
        <taxon>Synechococcaceae</taxon>
        <taxon>Synechococcus</taxon>
    </lineage>
</organism>
<evidence type="ECO:0000256" key="9">
    <source>
        <dbReference type="ARBA" id="ARBA00049534"/>
    </source>
</evidence>
<keyword evidence="3 10" id="KW-0028">Amino-acid biosynthesis</keyword>
<evidence type="ECO:0000313" key="14">
    <source>
        <dbReference type="Proteomes" id="UP000240206"/>
    </source>
</evidence>
<evidence type="ECO:0000256" key="7">
    <source>
        <dbReference type="ARBA" id="ARBA00023239"/>
    </source>
</evidence>
<dbReference type="UniPathway" id="UPA00031">
    <property type="reaction ID" value="UER00010"/>
</dbReference>
<keyword evidence="5 10" id="KW-0315">Glutamine amidotransferase</keyword>
<dbReference type="Proteomes" id="UP000240206">
    <property type="component" value="Unassembled WGS sequence"/>
</dbReference>
<dbReference type="Pfam" id="PF00117">
    <property type="entry name" value="GATase"/>
    <property type="match status" value="1"/>
</dbReference>
<dbReference type="NCBIfam" id="TIGR01855">
    <property type="entry name" value="IMP_synth_hisH"/>
    <property type="match status" value="1"/>
</dbReference>
<dbReference type="HAMAP" id="MF_00278">
    <property type="entry name" value="HisH"/>
    <property type="match status" value="1"/>
</dbReference>
<dbReference type="GO" id="GO:0016829">
    <property type="term" value="F:lyase activity"/>
    <property type="evidence" value="ECO:0007669"/>
    <property type="project" value="UniProtKB-KW"/>
</dbReference>
<comment type="pathway">
    <text evidence="1 10">Amino-acid biosynthesis; L-histidine biosynthesis; L-histidine from 5-phospho-alpha-D-ribose 1-diphosphate: step 5/9.</text>
</comment>
<comment type="subcellular location">
    <subcellularLocation>
        <location evidence="10">Cytoplasm</location>
    </subcellularLocation>
</comment>
<name>A0A2P7EC53_9SYNE</name>
<evidence type="ECO:0000256" key="4">
    <source>
        <dbReference type="ARBA" id="ARBA00022801"/>
    </source>
</evidence>